<gene>
    <name evidence="1" type="ORF">TPAB3V08_LOCUS8806</name>
</gene>
<protein>
    <submittedName>
        <fullName evidence="1">Uncharacterized protein</fullName>
    </submittedName>
</protein>
<name>A0ABN7P1Q3_TIMPD</name>
<proteinExistence type="predicted"/>
<accession>A0ABN7P1Q3</accession>
<organism evidence="1 2">
    <name type="scientific">Timema podura</name>
    <name type="common">Walking stick</name>
    <dbReference type="NCBI Taxonomy" id="61482"/>
    <lineage>
        <taxon>Eukaryota</taxon>
        <taxon>Metazoa</taxon>
        <taxon>Ecdysozoa</taxon>
        <taxon>Arthropoda</taxon>
        <taxon>Hexapoda</taxon>
        <taxon>Insecta</taxon>
        <taxon>Pterygota</taxon>
        <taxon>Neoptera</taxon>
        <taxon>Polyneoptera</taxon>
        <taxon>Phasmatodea</taxon>
        <taxon>Timematodea</taxon>
        <taxon>Timematoidea</taxon>
        <taxon>Timematidae</taxon>
        <taxon>Timema</taxon>
    </lineage>
</organism>
<evidence type="ECO:0000313" key="2">
    <source>
        <dbReference type="Proteomes" id="UP001153148"/>
    </source>
</evidence>
<sequence>ETQVNITELFETKDHPFFVGRKGIRKVIFRGSVPAFAWREIGKKTTLSTPDQDSKLNLPVIGSLVYCESCALNHAATELITWDFLMDSVLLQKQVRDNADELQSYLKDLRSWGEEMKRKESELQGDSASSKVTAP</sequence>
<dbReference type="Proteomes" id="UP001153148">
    <property type="component" value="Unassembled WGS sequence"/>
</dbReference>
<reference evidence="1" key="1">
    <citation type="submission" date="2021-03" db="EMBL/GenBank/DDBJ databases">
        <authorList>
            <person name="Tran Van P."/>
        </authorList>
    </citation>
    <scope>NUCLEOTIDE SEQUENCE</scope>
</reference>
<comment type="caution">
    <text evidence="1">The sequence shown here is derived from an EMBL/GenBank/DDBJ whole genome shotgun (WGS) entry which is preliminary data.</text>
</comment>
<evidence type="ECO:0000313" key="1">
    <source>
        <dbReference type="EMBL" id="CAG2061853.1"/>
    </source>
</evidence>
<dbReference type="EMBL" id="CAJPIN010017525">
    <property type="protein sequence ID" value="CAG2061853.1"/>
    <property type="molecule type" value="Genomic_DNA"/>
</dbReference>
<feature type="non-terminal residue" evidence="1">
    <location>
        <position position="1"/>
    </location>
</feature>
<keyword evidence="2" id="KW-1185">Reference proteome</keyword>